<sequence>MDSTLQRAADLLAQARLPVFGGLFTDVNGATAALALAQKLGGVVDHAASDGMSRAARVMRETGSTPASFGEVRNRADTVILIGDGPRERDADLLEKLFPAKNLPRPGDNKRELIVVGTKKGKTPAGVRTTEINGKNALPELVALLAAATRELPFEIRDDALGKKLLSAAKRLRDSAFAVFVYDPAELEEPVLHTVLETVRLLVKTTRAATLSMSVPGNGEGVNLCSIWTCGLPVRTSFAGDTPENNMWAFETERLLKSGEADALVWIDALDGAEAAPPTRAFRGIPSVVLSSKPVKVGRDDVVIEVGAAAADHDAAVYLPPIAGIGVVKATSKKSDKPTVADVLNKIGALIDEKGAA</sequence>
<dbReference type="HOGENOM" id="CLU_034348_1_0_5"/>
<keyword evidence="2" id="KW-1185">Reference proteome</keyword>
<accession>A0A0A8K362</accession>
<dbReference type="AlphaFoldDB" id="A0A0A8K362"/>
<dbReference type="KEGG" id="mcg:GL4_1792"/>
<dbReference type="STRING" id="1384459.GL4_1792"/>
<reference evidence="1 2" key="1">
    <citation type="submission" date="2014-09" db="EMBL/GenBank/DDBJ databases">
        <title>Genome sequencing of Methyloceanibacter caenitepidi Gela4.</title>
        <authorList>
            <person name="Takeuchi M."/>
            <person name="Susumu S."/>
            <person name="Kamagata Y."/>
            <person name="Oshima K."/>
            <person name="Hattori M."/>
            <person name="Iwasaki W."/>
        </authorList>
    </citation>
    <scope>NUCLEOTIDE SEQUENCE [LARGE SCALE GENOMIC DNA]</scope>
    <source>
        <strain evidence="1 2">Gela4</strain>
    </source>
</reference>
<dbReference type="EMBL" id="AP014648">
    <property type="protein sequence ID" value="BAQ17246.1"/>
    <property type="molecule type" value="Genomic_DNA"/>
</dbReference>
<dbReference type="Proteomes" id="UP000031643">
    <property type="component" value="Chromosome"/>
</dbReference>
<dbReference type="RefSeq" id="WP_045366714.1">
    <property type="nucleotide sequence ID" value="NZ_AP014648.1"/>
</dbReference>
<organism evidence="1 2">
    <name type="scientific">Methyloceanibacter caenitepidi</name>
    <dbReference type="NCBI Taxonomy" id="1384459"/>
    <lineage>
        <taxon>Bacteria</taxon>
        <taxon>Pseudomonadati</taxon>
        <taxon>Pseudomonadota</taxon>
        <taxon>Alphaproteobacteria</taxon>
        <taxon>Hyphomicrobiales</taxon>
        <taxon>Hyphomicrobiaceae</taxon>
        <taxon>Methyloceanibacter</taxon>
    </lineage>
</organism>
<keyword evidence="1" id="KW-0560">Oxidoreductase</keyword>
<proteinExistence type="predicted"/>
<dbReference type="EC" id="1.2.99.5" evidence="1"/>
<evidence type="ECO:0000313" key="2">
    <source>
        <dbReference type="Proteomes" id="UP000031643"/>
    </source>
</evidence>
<protein>
    <submittedName>
        <fullName evidence="1">Formylmethanofuran dehydrogenase subunit B</fullName>
        <ecNumber evidence="1">1.2.99.5</ecNumber>
    </submittedName>
</protein>
<evidence type="ECO:0000313" key="1">
    <source>
        <dbReference type="EMBL" id="BAQ17246.1"/>
    </source>
</evidence>
<dbReference type="GO" id="GO:0016491">
    <property type="term" value="F:oxidoreductase activity"/>
    <property type="evidence" value="ECO:0007669"/>
    <property type="project" value="UniProtKB-KW"/>
</dbReference>
<dbReference type="OrthoDB" id="7914675at2"/>
<gene>
    <name evidence="1" type="ORF">GL4_1792</name>
</gene>
<name>A0A0A8K362_9HYPH</name>